<proteinExistence type="predicted"/>
<feature type="domain" description="Transcription factor spt8 beta-propeller" evidence="5">
    <location>
        <begin position="2"/>
        <end position="80"/>
    </location>
</feature>
<dbReference type="PROSITE" id="PS00678">
    <property type="entry name" value="WD_REPEATS_1"/>
    <property type="match status" value="1"/>
</dbReference>
<keyword evidence="7" id="KW-1185">Reference proteome</keyword>
<feature type="transmembrane region" description="Helical" evidence="4">
    <location>
        <begin position="223"/>
        <end position="241"/>
    </location>
</feature>
<dbReference type="InterPro" id="IPR015943">
    <property type="entry name" value="WD40/YVTN_repeat-like_dom_sf"/>
</dbReference>
<dbReference type="Gene3D" id="2.130.10.10">
    <property type="entry name" value="YVTN repeat-like/Quinoprotein amine dehydrogenase"/>
    <property type="match status" value="1"/>
</dbReference>
<gene>
    <name evidence="6" type="ORF">AX774_g6869</name>
</gene>
<evidence type="ECO:0000259" key="5">
    <source>
        <dbReference type="Pfam" id="PF23798"/>
    </source>
</evidence>
<evidence type="ECO:0000313" key="6">
    <source>
        <dbReference type="EMBL" id="OMH79708.1"/>
    </source>
</evidence>
<protein>
    <submittedName>
        <fullName evidence="6">Transcription factor spt8</fullName>
    </submittedName>
</protein>
<comment type="caution">
    <text evidence="6">The sequence shown here is derived from an EMBL/GenBank/DDBJ whole genome shotgun (WGS) entry which is preliminary data.</text>
</comment>
<keyword evidence="4" id="KW-1133">Transmembrane helix</keyword>
<dbReference type="InterPro" id="IPR057544">
    <property type="entry name" value="Beta-prop_SPT8"/>
</dbReference>
<dbReference type="InterPro" id="IPR036322">
    <property type="entry name" value="WD40_repeat_dom_sf"/>
</dbReference>
<dbReference type="Proteomes" id="UP000188320">
    <property type="component" value="Unassembled WGS sequence"/>
</dbReference>
<evidence type="ECO:0000256" key="3">
    <source>
        <dbReference type="PROSITE-ProRule" id="PRU00221"/>
    </source>
</evidence>
<evidence type="ECO:0000313" key="7">
    <source>
        <dbReference type="Proteomes" id="UP000188320"/>
    </source>
</evidence>
<reference evidence="7" key="1">
    <citation type="submission" date="2017-01" db="EMBL/GenBank/DDBJ databases">
        <authorList>
            <person name="Wang Y."/>
            <person name="White M."/>
            <person name="Kvist S."/>
            <person name="Moncalvo J.-M."/>
        </authorList>
    </citation>
    <scope>NUCLEOTIDE SEQUENCE [LARGE SCALE GENOMIC DNA]</scope>
    <source>
        <strain evidence="7">COL-18-3</strain>
    </source>
</reference>
<sequence length="305" mass="34538">MSGNIGFWSTRHDEGRRLQTLKRHKAPVSVLKLSLDGYGLISGSWDRTVNYWDLNTGGVARTFEGHISQLSSGEFQPNNSAAPVLLTTSVDGMSLLWDIRDKTKIPRRLLPPERTPPWALSSCWGTDGNMMYVGRRNSTIDEFDFRSGSLVRTLKLPLNSGPVSQVCALANGKNLISSSYDNLRMWNLNVNQTGEKKTGGIPFQIIPGHHGATISQLCKNQCFYLYLYIYFNFYFFYNTLAKKKEQENKWKCKTKFFLNIYFNAPLSLHFLDLDESGRFLVSAVGNRGWEGGGTNCCLFYEILPL</sequence>
<dbReference type="AlphaFoldDB" id="A0A1R1PFM0"/>
<keyword evidence="2" id="KW-0677">Repeat</keyword>
<accession>A0A1R1PFM0</accession>
<evidence type="ECO:0000256" key="4">
    <source>
        <dbReference type="SAM" id="Phobius"/>
    </source>
</evidence>
<dbReference type="Pfam" id="PF23798">
    <property type="entry name" value="Beta-prop_SPT8"/>
    <property type="match status" value="2"/>
</dbReference>
<evidence type="ECO:0000256" key="1">
    <source>
        <dbReference type="ARBA" id="ARBA00022574"/>
    </source>
</evidence>
<dbReference type="OrthoDB" id="10260946at2759"/>
<keyword evidence="4" id="KW-0472">Membrane</keyword>
<dbReference type="PROSITE" id="PS50294">
    <property type="entry name" value="WD_REPEATS_REGION"/>
    <property type="match status" value="1"/>
</dbReference>
<keyword evidence="4" id="KW-0812">Transmembrane</keyword>
<organism evidence="6 7">
    <name type="scientific">Zancudomyces culisetae</name>
    <name type="common">Gut fungus</name>
    <name type="synonym">Smittium culisetae</name>
    <dbReference type="NCBI Taxonomy" id="1213189"/>
    <lineage>
        <taxon>Eukaryota</taxon>
        <taxon>Fungi</taxon>
        <taxon>Fungi incertae sedis</taxon>
        <taxon>Zoopagomycota</taxon>
        <taxon>Kickxellomycotina</taxon>
        <taxon>Harpellomycetes</taxon>
        <taxon>Harpellales</taxon>
        <taxon>Legeriomycetaceae</taxon>
        <taxon>Zancudomyces</taxon>
    </lineage>
</organism>
<feature type="repeat" description="WD" evidence="3">
    <location>
        <begin position="63"/>
        <end position="107"/>
    </location>
</feature>
<keyword evidence="1 3" id="KW-0853">WD repeat</keyword>
<evidence type="ECO:0000256" key="2">
    <source>
        <dbReference type="ARBA" id="ARBA00022737"/>
    </source>
</evidence>
<feature type="repeat" description="WD" evidence="3">
    <location>
        <begin position="21"/>
        <end position="62"/>
    </location>
</feature>
<dbReference type="InterPro" id="IPR019775">
    <property type="entry name" value="WD40_repeat_CS"/>
</dbReference>
<dbReference type="PANTHER" id="PTHR19879">
    <property type="entry name" value="TRANSCRIPTION INITIATION FACTOR TFIID"/>
    <property type="match status" value="1"/>
</dbReference>
<feature type="domain" description="Transcription factor spt8 beta-propeller" evidence="5">
    <location>
        <begin position="84"/>
        <end position="218"/>
    </location>
</feature>
<name>A0A1R1PFM0_ZANCU</name>
<dbReference type="PANTHER" id="PTHR19879:SF9">
    <property type="entry name" value="TRANSCRIPTION INITIATION FACTOR TFIID SUBUNIT 5"/>
    <property type="match status" value="1"/>
</dbReference>
<dbReference type="EMBL" id="LSSK01001442">
    <property type="protein sequence ID" value="OMH79708.1"/>
    <property type="molecule type" value="Genomic_DNA"/>
</dbReference>
<dbReference type="InterPro" id="IPR001680">
    <property type="entry name" value="WD40_rpt"/>
</dbReference>
<dbReference type="SMART" id="SM00320">
    <property type="entry name" value="WD40"/>
    <property type="match status" value="3"/>
</dbReference>
<dbReference type="SUPFAM" id="SSF50978">
    <property type="entry name" value="WD40 repeat-like"/>
    <property type="match status" value="1"/>
</dbReference>
<dbReference type="PROSITE" id="PS50082">
    <property type="entry name" value="WD_REPEATS_2"/>
    <property type="match status" value="2"/>
</dbReference>